<dbReference type="GeneID" id="42458191"/>
<evidence type="ECO:0000313" key="3">
    <source>
        <dbReference type="EMBL" id="MSC33394.1"/>
    </source>
</evidence>
<evidence type="ECO:0000313" key="5">
    <source>
        <dbReference type="Proteomes" id="UP000480929"/>
    </source>
</evidence>
<dbReference type="AlphaFoldDB" id="A0A6N7S779"/>
<dbReference type="EMBL" id="WKPJ01000014">
    <property type="protein sequence ID" value="MSA89639.1"/>
    <property type="molecule type" value="Genomic_DNA"/>
</dbReference>
<dbReference type="Proteomes" id="UP000480929">
    <property type="component" value="Unassembled WGS sequence"/>
</dbReference>
<dbReference type="EMBL" id="WKPI01000016">
    <property type="protein sequence ID" value="MSC33394.1"/>
    <property type="molecule type" value="Genomic_DNA"/>
</dbReference>
<dbReference type="OrthoDB" id="1654361at2"/>
<keyword evidence="5" id="KW-1185">Reference proteome</keyword>
<protein>
    <submittedName>
        <fullName evidence="2">Uncharacterized protein</fullName>
    </submittedName>
</protein>
<proteinExistence type="predicted"/>
<name>A0A6N7S779_9FIRM</name>
<dbReference type="Proteomes" id="UP000433575">
    <property type="component" value="Unassembled WGS sequence"/>
</dbReference>
<comment type="caution">
    <text evidence="2">The sequence shown here is derived from an EMBL/GenBank/DDBJ whole genome shotgun (WGS) entry which is preliminary data.</text>
</comment>
<reference evidence="4 5" key="1">
    <citation type="journal article" date="2019" name="Nat. Med.">
        <title>A library of human gut bacterial isolates paired with longitudinal multiomics data enables mechanistic microbiome research.</title>
        <authorList>
            <person name="Poyet M."/>
            <person name="Groussin M."/>
            <person name="Gibbons S.M."/>
            <person name="Avila-Pacheco J."/>
            <person name="Jiang X."/>
            <person name="Kearney S.M."/>
            <person name="Perrotta A.R."/>
            <person name="Berdy B."/>
            <person name="Zhao S."/>
            <person name="Lieberman T.D."/>
            <person name="Swanson P.K."/>
            <person name="Smith M."/>
            <person name="Roesemann S."/>
            <person name="Alexander J.E."/>
            <person name="Rich S.A."/>
            <person name="Livny J."/>
            <person name="Vlamakis H."/>
            <person name="Clish C."/>
            <person name="Bullock K."/>
            <person name="Deik A."/>
            <person name="Scott J."/>
            <person name="Pierce K.A."/>
            <person name="Xavier R.J."/>
            <person name="Alm E.J."/>
        </authorList>
    </citation>
    <scope>NUCLEOTIDE SEQUENCE [LARGE SCALE GENOMIC DNA]</scope>
    <source>
        <strain evidence="2 4">BIOML-A4</strain>
        <strain evidence="3 5">BIOML-A5</strain>
    </source>
</reference>
<sequence>MKKGLLFGLLATAAGAAYLLSKAANKKEEEKTIITLSSDEEEPPVQPMNEDSAETPESEMAQEEPAEEEPQYSREVQEINLMYPYLKPAFISASLKEQLDFDQNYPEGSLITIYHDISFPAVEDLITFVRIIKEHDYQINEADGDQSLTISKDLIVEKGKILSDILNVSNQVCCLNGQYHAYRLEAK</sequence>
<gene>
    <name evidence="3" type="ORF">GKD88_09705</name>
    <name evidence="2" type="ORF">GKE08_09905</name>
</gene>
<evidence type="ECO:0000313" key="2">
    <source>
        <dbReference type="EMBL" id="MSA89639.1"/>
    </source>
</evidence>
<organism evidence="2 4">
    <name type="scientific">Holdemania massiliensis</name>
    <dbReference type="NCBI Taxonomy" id="1468449"/>
    <lineage>
        <taxon>Bacteria</taxon>
        <taxon>Bacillati</taxon>
        <taxon>Bacillota</taxon>
        <taxon>Erysipelotrichia</taxon>
        <taxon>Erysipelotrichales</taxon>
        <taxon>Erysipelotrichaceae</taxon>
        <taxon>Holdemania</taxon>
    </lineage>
</organism>
<evidence type="ECO:0000313" key="4">
    <source>
        <dbReference type="Proteomes" id="UP000433575"/>
    </source>
</evidence>
<accession>A0A6N7S779</accession>
<dbReference type="RefSeq" id="WP_020226429.1">
    <property type="nucleotide sequence ID" value="NZ_AP031450.1"/>
</dbReference>
<feature type="region of interest" description="Disordered" evidence="1">
    <location>
        <begin position="26"/>
        <end position="73"/>
    </location>
</feature>
<evidence type="ECO:0000256" key="1">
    <source>
        <dbReference type="SAM" id="MobiDB-lite"/>
    </source>
</evidence>
<feature type="compositionally biased region" description="Acidic residues" evidence="1">
    <location>
        <begin position="51"/>
        <end position="70"/>
    </location>
</feature>